<feature type="active site" evidence="3">
    <location>
        <position position="209"/>
    </location>
</feature>
<protein>
    <recommendedName>
        <fullName evidence="5">Alpha/beta hydrolase fold-3 domain-containing protein</fullName>
    </recommendedName>
</protein>
<keyword evidence="4" id="KW-0812">Transmembrane</keyword>
<dbReference type="AlphaFoldDB" id="A0A384JR54"/>
<keyword evidence="2" id="KW-0378">Hydrolase</keyword>
<comment type="similarity">
    <text evidence="1">Belongs to the 'GDXG' lipolytic enzyme family.</text>
</comment>
<evidence type="ECO:0000256" key="3">
    <source>
        <dbReference type="PROSITE-ProRule" id="PRU10038"/>
    </source>
</evidence>
<reference evidence="6 7" key="3">
    <citation type="journal article" date="2017" name="Mol. Plant Pathol.">
        <title>A gapless genome sequence of the fungus Botrytis cinerea.</title>
        <authorList>
            <person name="Van Kan J.A."/>
            <person name="Stassen J.H."/>
            <person name="Mosbach A."/>
            <person name="Van Der Lee T.A."/>
            <person name="Faino L."/>
            <person name="Farmer A.D."/>
            <person name="Papasotiriou D.G."/>
            <person name="Zhou S."/>
            <person name="Seidl M.F."/>
            <person name="Cottam E."/>
            <person name="Edel D."/>
            <person name="Hahn M."/>
            <person name="Schwartz D.C."/>
            <person name="Dietrich R.A."/>
            <person name="Widdison S."/>
            <person name="Scalliet G."/>
        </authorList>
    </citation>
    <scope>NUCLEOTIDE SEQUENCE [LARGE SCALE GENOMIC DNA]</scope>
    <source>
        <strain evidence="6 7">B05.10</strain>
    </source>
</reference>
<feature type="transmembrane region" description="Helical" evidence="4">
    <location>
        <begin position="15"/>
        <end position="36"/>
    </location>
</feature>
<dbReference type="PANTHER" id="PTHR48081:SF17">
    <property type="entry name" value="ALPHA_BETA HYDROLASE FOLD-3 DOMAIN-CONTAINING PROTEIN"/>
    <property type="match status" value="1"/>
</dbReference>
<dbReference type="SUPFAM" id="SSF53474">
    <property type="entry name" value="alpha/beta-Hydrolases"/>
    <property type="match status" value="1"/>
</dbReference>
<evidence type="ECO:0000259" key="5">
    <source>
        <dbReference type="Pfam" id="PF07859"/>
    </source>
</evidence>
<dbReference type="InterPro" id="IPR029058">
    <property type="entry name" value="AB_hydrolase_fold"/>
</dbReference>
<evidence type="ECO:0000256" key="2">
    <source>
        <dbReference type="ARBA" id="ARBA00022801"/>
    </source>
</evidence>
<evidence type="ECO:0000256" key="1">
    <source>
        <dbReference type="ARBA" id="ARBA00010515"/>
    </source>
</evidence>
<reference evidence="6 7" key="1">
    <citation type="journal article" date="2011" name="PLoS Genet.">
        <title>Genomic analysis of the necrotrophic fungal pathogens Sclerotinia sclerotiorum and Botrytis cinerea.</title>
        <authorList>
            <person name="Amselem J."/>
            <person name="Cuomo C.A."/>
            <person name="van Kan J.A."/>
            <person name="Viaud M."/>
            <person name="Benito E.P."/>
            <person name="Couloux A."/>
            <person name="Coutinho P.M."/>
            <person name="de Vries R.P."/>
            <person name="Dyer P.S."/>
            <person name="Fillinger S."/>
            <person name="Fournier E."/>
            <person name="Gout L."/>
            <person name="Hahn M."/>
            <person name="Kohn L."/>
            <person name="Lapalu N."/>
            <person name="Plummer K.M."/>
            <person name="Pradier J.M."/>
            <person name="Quevillon E."/>
            <person name="Sharon A."/>
            <person name="Simon A."/>
            <person name="ten Have A."/>
            <person name="Tudzynski B."/>
            <person name="Tudzynski P."/>
            <person name="Wincker P."/>
            <person name="Andrew M."/>
            <person name="Anthouard V."/>
            <person name="Beever R.E."/>
            <person name="Beffa R."/>
            <person name="Benoit I."/>
            <person name="Bouzid O."/>
            <person name="Brault B."/>
            <person name="Chen Z."/>
            <person name="Choquer M."/>
            <person name="Collemare J."/>
            <person name="Cotton P."/>
            <person name="Danchin E.G."/>
            <person name="Da Silva C."/>
            <person name="Gautier A."/>
            <person name="Giraud C."/>
            <person name="Giraud T."/>
            <person name="Gonzalez C."/>
            <person name="Grossetete S."/>
            <person name="Guldener U."/>
            <person name="Henrissat B."/>
            <person name="Howlett B.J."/>
            <person name="Kodira C."/>
            <person name="Kretschmer M."/>
            <person name="Lappartient A."/>
            <person name="Leroch M."/>
            <person name="Levis C."/>
            <person name="Mauceli E."/>
            <person name="Neuveglise C."/>
            <person name="Oeser B."/>
            <person name="Pearson M."/>
            <person name="Poulain J."/>
            <person name="Poussereau N."/>
            <person name="Quesneville H."/>
            <person name="Rascle C."/>
            <person name="Schumacher J."/>
            <person name="Segurens B."/>
            <person name="Sexton A."/>
            <person name="Silva E."/>
            <person name="Sirven C."/>
            <person name="Soanes D.M."/>
            <person name="Talbot N.J."/>
            <person name="Templeton M."/>
            <person name="Yandava C."/>
            <person name="Yarden O."/>
            <person name="Zeng Q."/>
            <person name="Rollins J.A."/>
            <person name="Lebrun M.H."/>
            <person name="Dickman M."/>
        </authorList>
    </citation>
    <scope>NUCLEOTIDE SEQUENCE [LARGE SCALE GENOMIC DNA]</scope>
    <source>
        <strain evidence="6 7">B05.10</strain>
    </source>
</reference>
<dbReference type="InterPro" id="IPR013094">
    <property type="entry name" value="AB_hydrolase_3"/>
</dbReference>
<dbReference type="Gene3D" id="3.40.50.1820">
    <property type="entry name" value="alpha/beta hydrolase"/>
    <property type="match status" value="1"/>
</dbReference>
<evidence type="ECO:0000313" key="7">
    <source>
        <dbReference type="Proteomes" id="UP000001798"/>
    </source>
</evidence>
<keyword evidence="4" id="KW-0472">Membrane</keyword>
<dbReference type="PANTHER" id="PTHR48081">
    <property type="entry name" value="AB HYDROLASE SUPERFAMILY PROTEIN C4A8.06C"/>
    <property type="match status" value="1"/>
</dbReference>
<dbReference type="EMBL" id="CP009812">
    <property type="protein sequence ID" value="ATZ53013.1"/>
    <property type="molecule type" value="Genomic_DNA"/>
</dbReference>
<keyword evidence="4" id="KW-1133">Transmembrane helix</keyword>
<feature type="domain" description="Alpha/beta hydrolase fold-3" evidence="5">
    <location>
        <begin position="129"/>
        <end position="346"/>
    </location>
</feature>
<gene>
    <name evidence="6" type="ORF">BCIN_08g06270</name>
</gene>
<reference evidence="6 7" key="2">
    <citation type="journal article" date="2012" name="Eukaryot. Cell">
        <title>Genome update of Botrytis cinerea strains B05.10 and T4.</title>
        <authorList>
            <person name="Staats M."/>
            <person name="van Kan J.A."/>
        </authorList>
    </citation>
    <scope>NUCLEOTIDE SEQUENCE [LARGE SCALE GENOMIC DNA]</scope>
    <source>
        <strain evidence="6 7">B05.10</strain>
    </source>
</reference>
<dbReference type="RefSeq" id="XP_001550155.1">
    <property type="nucleotide sequence ID" value="XM_001550105.2"/>
</dbReference>
<sequence>MESDSLFTSFPGKHLWISGAVALNLIRIPFWLIYYVPSITRPSPKWTYTQALRVRIIKAFVKSVSVTKSATIINLLPGAEGSRFLTIHPASSSRYQGVTITNPEIRPEIIGGTWYPHQPSSGEVVEDVVLHFHGGAYVIGDGRTQDAGFCAETLIANSSASFVFCPQYRLAATPAGRFPAALQDAITSFSYLTETMGIKAENIVVSGDSAGGNLTLALLRYLHDNPDAGLPNPGCAWLWSPWLDPASTILEGTFHASPHTRTDYLDEGFGIWGAKGLTPLKGTGVELSHPNISFVGNPFKSATPLFFSAGECEVLFDDIVKVHNQFTEAGNKTELQIDEGAVHDIILIGNLLGFQEEAKLGAKRAGEFWARNR</sequence>
<evidence type="ECO:0000256" key="4">
    <source>
        <dbReference type="SAM" id="Phobius"/>
    </source>
</evidence>
<dbReference type="InterPro" id="IPR033140">
    <property type="entry name" value="Lipase_GDXG_put_SER_AS"/>
</dbReference>
<proteinExistence type="inferred from homology"/>
<dbReference type="Pfam" id="PF07859">
    <property type="entry name" value="Abhydrolase_3"/>
    <property type="match status" value="1"/>
</dbReference>
<dbReference type="InterPro" id="IPR050300">
    <property type="entry name" value="GDXG_lipolytic_enzyme"/>
</dbReference>
<dbReference type="VEuPathDB" id="FungiDB:Bcin08g06270"/>
<dbReference type="GeneID" id="5430643"/>
<dbReference type="GO" id="GO:0016787">
    <property type="term" value="F:hydrolase activity"/>
    <property type="evidence" value="ECO:0007669"/>
    <property type="project" value="UniProtKB-KW"/>
</dbReference>
<dbReference type="OrthoDB" id="2152029at2759"/>
<evidence type="ECO:0000313" key="6">
    <source>
        <dbReference type="EMBL" id="ATZ53013.1"/>
    </source>
</evidence>
<organism evidence="6 7">
    <name type="scientific">Botryotinia fuckeliana (strain B05.10)</name>
    <name type="common">Noble rot fungus</name>
    <name type="synonym">Botrytis cinerea</name>
    <dbReference type="NCBI Taxonomy" id="332648"/>
    <lineage>
        <taxon>Eukaryota</taxon>
        <taxon>Fungi</taxon>
        <taxon>Dikarya</taxon>
        <taxon>Ascomycota</taxon>
        <taxon>Pezizomycotina</taxon>
        <taxon>Leotiomycetes</taxon>
        <taxon>Helotiales</taxon>
        <taxon>Sclerotiniaceae</taxon>
        <taxon>Botrytis</taxon>
    </lineage>
</organism>
<accession>A0A384JR54</accession>
<dbReference type="KEGG" id="bfu:BCIN_08g06270"/>
<dbReference type="Proteomes" id="UP000001798">
    <property type="component" value="Chromosome 8"/>
</dbReference>
<name>A0A384JR54_BOTFB</name>
<dbReference type="PROSITE" id="PS01174">
    <property type="entry name" value="LIPASE_GDXG_SER"/>
    <property type="match status" value="1"/>
</dbReference>
<keyword evidence="7" id="KW-1185">Reference proteome</keyword>
<dbReference type="OMA" id="PAWGAKQ"/>